<dbReference type="OrthoDB" id="9816206at2"/>
<dbReference type="PATRIC" id="fig|1409788.3.peg.4432"/>
<organism evidence="1 2">
    <name type="scientific">Sunxiuqinia dokdonensis</name>
    <dbReference type="NCBI Taxonomy" id="1409788"/>
    <lineage>
        <taxon>Bacteria</taxon>
        <taxon>Pseudomonadati</taxon>
        <taxon>Bacteroidota</taxon>
        <taxon>Bacteroidia</taxon>
        <taxon>Marinilabiliales</taxon>
        <taxon>Prolixibacteraceae</taxon>
        <taxon>Sunxiuqinia</taxon>
    </lineage>
</organism>
<keyword evidence="2" id="KW-1185">Reference proteome</keyword>
<comment type="caution">
    <text evidence="1">The sequence shown here is derived from an EMBL/GenBank/DDBJ whole genome shotgun (WGS) entry which is preliminary data.</text>
</comment>
<sequence>MIQAAPSSLSGELEEIKERIKALEEIDEENEKKFDDIYIALTQLAMKQQLVVRSRNPIGFIKPKE</sequence>
<gene>
    <name evidence="1" type="ORF">NC99_43420</name>
</gene>
<reference evidence="2" key="1">
    <citation type="submission" date="2015-07" db="EMBL/GenBank/DDBJ databases">
        <title>Genome sequencing of Sunxiuqinia dokdonensis strain SK.</title>
        <authorList>
            <person name="Ahn S."/>
            <person name="Kim B.-C."/>
        </authorList>
    </citation>
    <scope>NUCLEOTIDE SEQUENCE [LARGE SCALE GENOMIC DNA]</scope>
    <source>
        <strain evidence="2">SK</strain>
    </source>
</reference>
<accession>A0A0L8V389</accession>
<evidence type="ECO:0000313" key="1">
    <source>
        <dbReference type="EMBL" id="KOH42833.1"/>
    </source>
</evidence>
<proteinExistence type="predicted"/>
<dbReference type="EMBL" id="LGIA01000209">
    <property type="protein sequence ID" value="KOH42833.1"/>
    <property type="molecule type" value="Genomic_DNA"/>
</dbReference>
<dbReference type="Proteomes" id="UP000036958">
    <property type="component" value="Unassembled WGS sequence"/>
</dbReference>
<evidence type="ECO:0000313" key="2">
    <source>
        <dbReference type="Proteomes" id="UP000036958"/>
    </source>
</evidence>
<dbReference type="AlphaFoldDB" id="A0A0L8V389"/>
<dbReference type="RefSeq" id="WP_157625095.1">
    <property type="nucleotide sequence ID" value="NZ_LGIA01000209.1"/>
</dbReference>
<name>A0A0L8V389_9BACT</name>
<protein>
    <submittedName>
        <fullName evidence="1">Uncharacterized protein</fullName>
    </submittedName>
</protein>